<keyword evidence="3" id="KW-1185">Reference proteome</keyword>
<dbReference type="AlphaFoldDB" id="A0A4C1UYZ2"/>
<evidence type="ECO:0000313" key="3">
    <source>
        <dbReference type="Proteomes" id="UP000299102"/>
    </source>
</evidence>
<comment type="caution">
    <text evidence="2">The sequence shown here is derived from an EMBL/GenBank/DDBJ whole genome shotgun (WGS) entry which is preliminary data.</text>
</comment>
<evidence type="ECO:0000256" key="1">
    <source>
        <dbReference type="SAM" id="MobiDB-lite"/>
    </source>
</evidence>
<proteinExistence type="predicted"/>
<gene>
    <name evidence="2" type="ORF">EVAR_17960_1</name>
</gene>
<protein>
    <submittedName>
        <fullName evidence="2">Uncharacterized protein</fullName>
    </submittedName>
</protein>
<dbReference type="Proteomes" id="UP000299102">
    <property type="component" value="Unassembled WGS sequence"/>
</dbReference>
<feature type="region of interest" description="Disordered" evidence="1">
    <location>
        <begin position="1"/>
        <end position="52"/>
    </location>
</feature>
<reference evidence="2 3" key="1">
    <citation type="journal article" date="2019" name="Commun. Biol.">
        <title>The bagworm genome reveals a unique fibroin gene that provides high tensile strength.</title>
        <authorList>
            <person name="Kono N."/>
            <person name="Nakamura H."/>
            <person name="Ohtoshi R."/>
            <person name="Tomita M."/>
            <person name="Numata K."/>
            <person name="Arakawa K."/>
        </authorList>
    </citation>
    <scope>NUCLEOTIDE SEQUENCE [LARGE SCALE GENOMIC DNA]</scope>
</reference>
<name>A0A4C1UYZ2_EUMVA</name>
<evidence type="ECO:0000313" key="2">
    <source>
        <dbReference type="EMBL" id="GBP31470.1"/>
    </source>
</evidence>
<accession>A0A4C1UYZ2</accession>
<sequence length="74" mass="8134">MITSDNIINNETDAPATGSSTSAACGREAGLRRGRVPPRAPPSRVHPPRPEFVNKRRNCRVGFREEAPRVPIEN</sequence>
<feature type="compositionally biased region" description="Polar residues" evidence="1">
    <location>
        <begin position="1"/>
        <end position="23"/>
    </location>
</feature>
<dbReference type="EMBL" id="BGZK01000246">
    <property type="protein sequence ID" value="GBP31470.1"/>
    <property type="molecule type" value="Genomic_DNA"/>
</dbReference>
<organism evidence="2 3">
    <name type="scientific">Eumeta variegata</name>
    <name type="common">Bagworm moth</name>
    <name type="synonym">Eumeta japonica</name>
    <dbReference type="NCBI Taxonomy" id="151549"/>
    <lineage>
        <taxon>Eukaryota</taxon>
        <taxon>Metazoa</taxon>
        <taxon>Ecdysozoa</taxon>
        <taxon>Arthropoda</taxon>
        <taxon>Hexapoda</taxon>
        <taxon>Insecta</taxon>
        <taxon>Pterygota</taxon>
        <taxon>Neoptera</taxon>
        <taxon>Endopterygota</taxon>
        <taxon>Lepidoptera</taxon>
        <taxon>Glossata</taxon>
        <taxon>Ditrysia</taxon>
        <taxon>Tineoidea</taxon>
        <taxon>Psychidae</taxon>
        <taxon>Oiketicinae</taxon>
        <taxon>Eumeta</taxon>
    </lineage>
</organism>